<name>A0ABP5C0U1_9ACTN</name>
<evidence type="ECO:0000313" key="2">
    <source>
        <dbReference type="EMBL" id="GAA1954146.1"/>
    </source>
</evidence>
<evidence type="ECO:0000259" key="1">
    <source>
        <dbReference type="Pfam" id="PF21302"/>
    </source>
</evidence>
<dbReference type="Gene3D" id="3.40.50.150">
    <property type="entry name" value="Vaccinia Virus protein VP39"/>
    <property type="match status" value="1"/>
</dbReference>
<keyword evidence="3" id="KW-1185">Reference proteome</keyword>
<keyword evidence="2" id="KW-0489">Methyltransferase</keyword>
<feature type="domain" description="23S rRNA (guanine(745)-N(1))-methyltransferase N-terminal" evidence="1">
    <location>
        <begin position="10"/>
        <end position="47"/>
    </location>
</feature>
<accession>A0ABP5C0U1</accession>
<dbReference type="Pfam" id="PF21302">
    <property type="entry name" value="Zn_ribbon_RlmA"/>
    <property type="match status" value="1"/>
</dbReference>
<gene>
    <name evidence="2" type="ORF">GCM10009838_06920</name>
</gene>
<sequence length="285" mass="30073">MISDVLTWLSCPHCATALIAEAAPGSRLLCEEGHAFDVARPGYVSLLAGAGGAGTADTAAMVADRAGFLGAGHYAGIADLVADLAREADARVAEAEAESGGEDGACVVDLGAGTGYYLARVLDDVDRPGIALDISKHAARHAARAHPRIGAVVADAWAGLPVRGHAASVLLDVFAPRNPHEMRRVLHPAGRAIVVVPEPGHLRELIDEYGLLAVDDRKPERLRAQFADRFRIEEEHPFERRLTLTADEVAQVIGMGPNAWHAGAERVRSGAEVSLAVRAYVLSVK</sequence>
<comment type="caution">
    <text evidence="2">The sequence shown here is derived from an EMBL/GenBank/DDBJ whole genome shotgun (WGS) entry which is preliminary data.</text>
</comment>
<dbReference type="Proteomes" id="UP001499854">
    <property type="component" value="Unassembled WGS sequence"/>
</dbReference>
<dbReference type="InterPro" id="IPR016718">
    <property type="entry name" value="rRNA_m1G-MeTrfase_A_prd"/>
</dbReference>
<reference evidence="3" key="1">
    <citation type="journal article" date="2019" name="Int. J. Syst. Evol. Microbiol.">
        <title>The Global Catalogue of Microorganisms (GCM) 10K type strain sequencing project: providing services to taxonomists for standard genome sequencing and annotation.</title>
        <authorList>
            <consortium name="The Broad Institute Genomics Platform"/>
            <consortium name="The Broad Institute Genome Sequencing Center for Infectious Disease"/>
            <person name="Wu L."/>
            <person name="Ma J."/>
        </authorList>
    </citation>
    <scope>NUCLEOTIDE SEQUENCE [LARGE SCALE GENOMIC DNA]</scope>
    <source>
        <strain evidence="3">JCM 16013</strain>
    </source>
</reference>
<organism evidence="2 3">
    <name type="scientific">Catenulispora subtropica</name>
    <dbReference type="NCBI Taxonomy" id="450798"/>
    <lineage>
        <taxon>Bacteria</taxon>
        <taxon>Bacillati</taxon>
        <taxon>Actinomycetota</taxon>
        <taxon>Actinomycetes</taxon>
        <taxon>Catenulisporales</taxon>
        <taxon>Catenulisporaceae</taxon>
        <taxon>Catenulispora</taxon>
    </lineage>
</organism>
<protein>
    <submittedName>
        <fullName evidence="2">Methyltransferase domain-containing protein</fullName>
    </submittedName>
</protein>
<dbReference type="EMBL" id="BAAAQM010000002">
    <property type="protein sequence ID" value="GAA1954146.1"/>
    <property type="molecule type" value="Genomic_DNA"/>
</dbReference>
<dbReference type="GO" id="GO:0032259">
    <property type="term" value="P:methylation"/>
    <property type="evidence" value="ECO:0007669"/>
    <property type="project" value="UniProtKB-KW"/>
</dbReference>
<dbReference type="InterPro" id="IPR048647">
    <property type="entry name" value="RlmA_N"/>
</dbReference>
<dbReference type="InterPro" id="IPR029063">
    <property type="entry name" value="SAM-dependent_MTases_sf"/>
</dbReference>
<keyword evidence="2" id="KW-0808">Transferase</keyword>
<dbReference type="RefSeq" id="WP_344655413.1">
    <property type="nucleotide sequence ID" value="NZ_BAAAQM010000002.1"/>
</dbReference>
<dbReference type="PIRSF" id="PIRSF018249">
    <property type="entry name" value="MyrA_prd"/>
    <property type="match status" value="1"/>
</dbReference>
<dbReference type="GO" id="GO:0008168">
    <property type="term" value="F:methyltransferase activity"/>
    <property type="evidence" value="ECO:0007669"/>
    <property type="project" value="UniProtKB-KW"/>
</dbReference>
<proteinExistence type="predicted"/>
<dbReference type="SUPFAM" id="SSF53335">
    <property type="entry name" value="S-adenosyl-L-methionine-dependent methyltransferases"/>
    <property type="match status" value="1"/>
</dbReference>
<evidence type="ECO:0000313" key="3">
    <source>
        <dbReference type="Proteomes" id="UP001499854"/>
    </source>
</evidence>